<dbReference type="RefSeq" id="WP_072864813.1">
    <property type="nucleotide sequence ID" value="NZ_FQUX01000010.1"/>
</dbReference>
<keyword evidence="4 7" id="KW-0808">Transferase</keyword>
<protein>
    <submittedName>
        <fullName evidence="7">16S rRNA (Cytidine1402-2'-O)-methyltransferase</fullName>
    </submittedName>
</protein>
<evidence type="ECO:0000256" key="5">
    <source>
        <dbReference type="ARBA" id="ARBA00022691"/>
    </source>
</evidence>
<reference evidence="8" key="1">
    <citation type="submission" date="2016-11" db="EMBL/GenBank/DDBJ databases">
        <authorList>
            <person name="Varghese N."/>
            <person name="Submissions S."/>
        </authorList>
    </citation>
    <scope>NUCLEOTIDE SEQUENCE [LARGE SCALE GENOMIC DNA]</scope>
    <source>
        <strain evidence="8">DSM 17539</strain>
    </source>
</reference>
<keyword evidence="2" id="KW-0698">rRNA processing</keyword>
<dbReference type="GO" id="GO:0008168">
    <property type="term" value="F:methyltransferase activity"/>
    <property type="evidence" value="ECO:0007669"/>
    <property type="project" value="UniProtKB-KW"/>
</dbReference>
<dbReference type="PIRSF" id="PIRSF005917">
    <property type="entry name" value="MTase_YraL"/>
    <property type="match status" value="1"/>
</dbReference>
<name>A0A1M5FYX3_9FLAO</name>
<dbReference type="PANTHER" id="PTHR46111">
    <property type="entry name" value="RIBOSOMAL RNA SMALL SUBUNIT METHYLTRANSFERASE I"/>
    <property type="match status" value="1"/>
</dbReference>
<gene>
    <name evidence="7" type="ORF">SAMN03080594_11017</name>
</gene>
<dbReference type="EMBL" id="FQUX01000010">
    <property type="protein sequence ID" value="SHF96392.1"/>
    <property type="molecule type" value="Genomic_DNA"/>
</dbReference>
<dbReference type="InterPro" id="IPR000878">
    <property type="entry name" value="4pyrrol_Mease"/>
</dbReference>
<dbReference type="Proteomes" id="UP000184406">
    <property type="component" value="Unassembled WGS sequence"/>
</dbReference>
<dbReference type="InterPro" id="IPR014777">
    <property type="entry name" value="4pyrrole_Mease_sub1"/>
</dbReference>
<keyword evidence="3 7" id="KW-0489">Methyltransferase</keyword>
<dbReference type="GO" id="GO:0032259">
    <property type="term" value="P:methylation"/>
    <property type="evidence" value="ECO:0007669"/>
    <property type="project" value="UniProtKB-KW"/>
</dbReference>
<dbReference type="AlphaFoldDB" id="A0A1M5FYX3"/>
<evidence type="ECO:0000256" key="1">
    <source>
        <dbReference type="ARBA" id="ARBA00022490"/>
    </source>
</evidence>
<accession>A0A1M5FYX3</accession>
<evidence type="ECO:0000256" key="2">
    <source>
        <dbReference type="ARBA" id="ARBA00022552"/>
    </source>
</evidence>
<dbReference type="CDD" id="cd11649">
    <property type="entry name" value="RsmI_like"/>
    <property type="match status" value="1"/>
</dbReference>
<dbReference type="Gene3D" id="3.30.950.10">
    <property type="entry name" value="Methyltransferase, Cobalt-precorrin-4 Transmethylase, Domain 2"/>
    <property type="match status" value="1"/>
</dbReference>
<feature type="domain" description="Tetrapyrrole methylase" evidence="6">
    <location>
        <begin position="32"/>
        <end position="216"/>
    </location>
</feature>
<proteinExistence type="predicted"/>
<dbReference type="GO" id="GO:0006364">
    <property type="term" value="P:rRNA processing"/>
    <property type="evidence" value="ECO:0007669"/>
    <property type="project" value="UniProtKB-KW"/>
</dbReference>
<evidence type="ECO:0000259" key="6">
    <source>
        <dbReference type="Pfam" id="PF00590"/>
    </source>
</evidence>
<evidence type="ECO:0000256" key="3">
    <source>
        <dbReference type="ARBA" id="ARBA00022603"/>
    </source>
</evidence>
<evidence type="ECO:0000313" key="7">
    <source>
        <dbReference type="EMBL" id="SHF96392.1"/>
    </source>
</evidence>
<dbReference type="Pfam" id="PF00590">
    <property type="entry name" value="TP_methylase"/>
    <property type="match status" value="1"/>
</dbReference>
<dbReference type="PANTHER" id="PTHR46111:SF2">
    <property type="entry name" value="SAM-DEPENDENT METHYLTRANSFERASE"/>
    <property type="match status" value="1"/>
</dbReference>
<dbReference type="Gene3D" id="3.40.1010.10">
    <property type="entry name" value="Cobalt-precorrin-4 Transmethylase, Domain 1"/>
    <property type="match status" value="1"/>
</dbReference>
<dbReference type="InterPro" id="IPR008189">
    <property type="entry name" value="rRNA_ssu_MeTfrase_I"/>
</dbReference>
<evidence type="ECO:0000313" key="8">
    <source>
        <dbReference type="Proteomes" id="UP000184406"/>
    </source>
</evidence>
<keyword evidence="8" id="KW-1185">Reference proteome</keyword>
<evidence type="ECO:0000256" key="4">
    <source>
        <dbReference type="ARBA" id="ARBA00022679"/>
    </source>
</evidence>
<keyword evidence="1" id="KW-0963">Cytoplasm</keyword>
<dbReference type="SUPFAM" id="SSF53790">
    <property type="entry name" value="Tetrapyrrole methylase"/>
    <property type="match status" value="1"/>
</dbReference>
<keyword evidence="5" id="KW-0949">S-adenosyl-L-methionine</keyword>
<sequence>MDQTMGNIGKLYLIPTTLGDNEPLEVLPISIKRTIEQIDHYIVENEKTARHFIKKISSKKSQPSLHINVLNKFTEPEMLPTFLDPCFEGFNIGIISEAGCPGIADPGADIVAIAHQKGIQVVPLVGPSSILLALMASGLNGQSFAFNGYLPIEAGERKKSIKRFEKLSRDFDQSQIFIETPYRNNKLLDELIKTLSPHTLVCVACDITLPSEFIATKKAMDWQRTSVDLHKRPTIFTIHA</sequence>
<dbReference type="InterPro" id="IPR035996">
    <property type="entry name" value="4pyrrol_Methylase_sf"/>
</dbReference>
<organism evidence="7 8">
    <name type="scientific">Arenibacter palladensis</name>
    <dbReference type="NCBI Taxonomy" id="237373"/>
    <lineage>
        <taxon>Bacteria</taxon>
        <taxon>Pseudomonadati</taxon>
        <taxon>Bacteroidota</taxon>
        <taxon>Flavobacteriia</taxon>
        <taxon>Flavobacteriales</taxon>
        <taxon>Flavobacteriaceae</taxon>
        <taxon>Arenibacter</taxon>
    </lineage>
</organism>
<dbReference type="InterPro" id="IPR014776">
    <property type="entry name" value="4pyrrole_Mease_sub2"/>
</dbReference>